<evidence type="ECO:0000256" key="2">
    <source>
        <dbReference type="SAM" id="SignalP"/>
    </source>
</evidence>
<dbReference type="InterPro" id="IPR020080">
    <property type="entry name" value="OM_adhesin/peptidase_omptin"/>
</dbReference>
<feature type="chain" id="PRO_5011697945" evidence="2">
    <location>
        <begin position="27"/>
        <end position="324"/>
    </location>
</feature>
<dbReference type="Gene3D" id="2.40.128.90">
    <property type="entry name" value="OMPT-like"/>
    <property type="match status" value="1"/>
</dbReference>
<evidence type="ECO:0000313" key="3">
    <source>
        <dbReference type="EMBL" id="SEQ84183.1"/>
    </source>
</evidence>
<evidence type="ECO:0000313" key="4">
    <source>
        <dbReference type="Proteomes" id="UP000199647"/>
    </source>
</evidence>
<dbReference type="PRINTS" id="PR00482">
    <property type="entry name" value="OMPTIN"/>
</dbReference>
<gene>
    <name evidence="3" type="ORF">SAMN05216548_10866</name>
</gene>
<dbReference type="GO" id="GO:0006508">
    <property type="term" value="P:proteolysis"/>
    <property type="evidence" value="ECO:0007669"/>
    <property type="project" value="InterPro"/>
</dbReference>
<dbReference type="PIRSF" id="PIRSF001522">
    <property type="entry name" value="Peptidase_A26"/>
    <property type="match status" value="1"/>
</dbReference>
<name>A0A1H9JBM1_9HYPH</name>
<dbReference type="SUPFAM" id="SSF69917">
    <property type="entry name" value="OMPT-like"/>
    <property type="match status" value="1"/>
</dbReference>
<feature type="active site" evidence="1">
    <location>
        <position position="238"/>
    </location>
</feature>
<proteinExistence type="predicted"/>
<accession>A0A1H9JBM1</accession>
<protein>
    <submittedName>
        <fullName evidence="3">Plasminogen activator</fullName>
    </submittedName>
</protein>
<dbReference type="GO" id="GO:0004190">
    <property type="term" value="F:aspartic-type endopeptidase activity"/>
    <property type="evidence" value="ECO:0007669"/>
    <property type="project" value="InterPro"/>
</dbReference>
<dbReference type="EMBL" id="FOFG01000008">
    <property type="protein sequence ID" value="SEQ84183.1"/>
    <property type="molecule type" value="Genomic_DNA"/>
</dbReference>
<keyword evidence="2" id="KW-0732">Signal</keyword>
<dbReference type="GO" id="GO:0009279">
    <property type="term" value="C:cell outer membrane"/>
    <property type="evidence" value="ECO:0007669"/>
    <property type="project" value="InterPro"/>
</dbReference>
<dbReference type="STRING" id="1855383.SAMN05216548_10866"/>
<dbReference type="Pfam" id="PF01278">
    <property type="entry name" value="Omptin"/>
    <property type="match status" value="1"/>
</dbReference>
<sequence length="324" mass="35611">MPVQISLVSRLLLGALFCSVPGAALAADMQLRPGIYENSGENFSVSLGGGVMEGKAHEFVRDPATGEHISELDWDIKHATTINAALHSETPGGLFANLSGWVAVEDSGSMTDYDWLDGQYGRNDWTHRSISPDTDFDHAWEFDANLGWNFIKQQNYTLGAMIGYRATDLKWSARGGSYIYSVDSFRDSTGDLPGGRGISYKQSYETPYLGMTASARIGRFGLKGTILGSTLVTAHGDDHHWLRDLEFHDTIDDMSMVAAKLEASYDVTRTFSIVAGFEYEEYFRGKGKTRLEQISTGYTASEQGQVAAQSLATKAVSLSARYRF</sequence>
<feature type="signal peptide" evidence="2">
    <location>
        <begin position="1"/>
        <end position="26"/>
    </location>
</feature>
<dbReference type="InterPro" id="IPR053724">
    <property type="entry name" value="OMP_A26_sf"/>
</dbReference>
<dbReference type="RefSeq" id="WP_092496838.1">
    <property type="nucleotide sequence ID" value="NZ_FOFG01000008.1"/>
</dbReference>
<keyword evidence="4" id="KW-1185">Reference proteome</keyword>
<dbReference type="Proteomes" id="UP000199647">
    <property type="component" value="Unassembled WGS sequence"/>
</dbReference>
<feature type="active site" evidence="1">
    <location>
        <position position="240"/>
    </location>
</feature>
<dbReference type="AlphaFoldDB" id="A0A1H9JBM1"/>
<feature type="active site" evidence="1">
    <location>
        <position position="112"/>
    </location>
</feature>
<organism evidence="3 4">
    <name type="scientific">Faunimonas pinastri</name>
    <dbReference type="NCBI Taxonomy" id="1855383"/>
    <lineage>
        <taxon>Bacteria</taxon>
        <taxon>Pseudomonadati</taxon>
        <taxon>Pseudomonadota</taxon>
        <taxon>Alphaproteobacteria</taxon>
        <taxon>Hyphomicrobiales</taxon>
        <taxon>Afifellaceae</taxon>
        <taxon>Faunimonas</taxon>
    </lineage>
</organism>
<reference evidence="3 4" key="1">
    <citation type="submission" date="2016-10" db="EMBL/GenBank/DDBJ databases">
        <authorList>
            <person name="de Groot N.N."/>
        </authorList>
    </citation>
    <scope>NUCLEOTIDE SEQUENCE [LARGE SCALE GENOMIC DNA]</scope>
    <source>
        <strain evidence="3 4">A52C2</strain>
    </source>
</reference>
<dbReference type="InterPro" id="IPR000036">
    <property type="entry name" value="Peptidase_A26_omptin"/>
</dbReference>
<evidence type="ECO:0000256" key="1">
    <source>
        <dbReference type="PIRSR" id="PIRSR001522-1"/>
    </source>
</evidence>
<dbReference type="OrthoDB" id="2112810at2"/>
<feature type="active site" evidence="1">
    <location>
        <position position="114"/>
    </location>
</feature>